<dbReference type="Proteomes" id="UP000693970">
    <property type="component" value="Unassembled WGS sequence"/>
</dbReference>
<evidence type="ECO:0000256" key="1">
    <source>
        <dbReference type="SAM" id="SignalP"/>
    </source>
</evidence>
<dbReference type="EMBL" id="JAGRRH010000019">
    <property type="protein sequence ID" value="KAG7349132.1"/>
    <property type="molecule type" value="Genomic_DNA"/>
</dbReference>
<gene>
    <name evidence="2" type="ORF">IV203_011729</name>
</gene>
<evidence type="ECO:0000313" key="2">
    <source>
        <dbReference type="EMBL" id="KAG7349132.1"/>
    </source>
</evidence>
<evidence type="ECO:0000313" key="3">
    <source>
        <dbReference type="Proteomes" id="UP000693970"/>
    </source>
</evidence>
<reference evidence="2" key="2">
    <citation type="submission" date="2021-04" db="EMBL/GenBank/DDBJ databases">
        <authorList>
            <person name="Podell S."/>
        </authorList>
    </citation>
    <scope>NUCLEOTIDE SEQUENCE</scope>
    <source>
        <strain evidence="2">Hildebrandi</strain>
    </source>
</reference>
<name>A0A9K3KT95_9STRA</name>
<reference evidence="2" key="1">
    <citation type="journal article" date="2021" name="Sci. Rep.">
        <title>Diploid genomic architecture of Nitzschia inconspicua, an elite biomass production diatom.</title>
        <authorList>
            <person name="Oliver A."/>
            <person name="Podell S."/>
            <person name="Pinowska A."/>
            <person name="Traller J.C."/>
            <person name="Smith S.R."/>
            <person name="McClure R."/>
            <person name="Beliaev A."/>
            <person name="Bohutskyi P."/>
            <person name="Hill E.A."/>
            <person name="Rabines A."/>
            <person name="Zheng H."/>
            <person name="Allen L.Z."/>
            <person name="Kuo A."/>
            <person name="Grigoriev I.V."/>
            <person name="Allen A.E."/>
            <person name="Hazlebeck D."/>
            <person name="Allen E.E."/>
        </authorList>
    </citation>
    <scope>NUCLEOTIDE SEQUENCE</scope>
    <source>
        <strain evidence="2">Hildebrandi</strain>
    </source>
</reference>
<keyword evidence="1" id="KW-0732">Signal</keyword>
<dbReference type="AlphaFoldDB" id="A0A9K3KT95"/>
<dbReference type="OrthoDB" id="48921at2759"/>
<feature type="chain" id="PRO_5039943865" description="UVR domain-containing protein" evidence="1">
    <location>
        <begin position="22"/>
        <end position="260"/>
    </location>
</feature>
<organism evidence="2 3">
    <name type="scientific">Nitzschia inconspicua</name>
    <dbReference type="NCBI Taxonomy" id="303405"/>
    <lineage>
        <taxon>Eukaryota</taxon>
        <taxon>Sar</taxon>
        <taxon>Stramenopiles</taxon>
        <taxon>Ochrophyta</taxon>
        <taxon>Bacillariophyta</taxon>
        <taxon>Bacillariophyceae</taxon>
        <taxon>Bacillariophycidae</taxon>
        <taxon>Bacillariales</taxon>
        <taxon>Bacillariaceae</taxon>
        <taxon>Nitzschia</taxon>
    </lineage>
</organism>
<evidence type="ECO:0008006" key="4">
    <source>
        <dbReference type="Google" id="ProtNLM"/>
    </source>
</evidence>
<feature type="signal peptide" evidence="1">
    <location>
        <begin position="1"/>
        <end position="21"/>
    </location>
</feature>
<protein>
    <recommendedName>
        <fullName evidence="4">UVR domain-containing protein</fullName>
    </recommendedName>
</protein>
<accession>A0A9K3KT95</accession>
<proteinExistence type="predicted"/>
<sequence length="260" mass="29665">MTYPKRCLFLLFLLVRRAVVAFVPLAATRIGYQYLSIDTLDRIHRDKHSHVTTSQSAFAVTSHFTSTRSRTTRTRTRTTTNTIVLSSLDSVVESDLTLLPDVTPLLTAVIALVLLIAAQSFINQLLDGDQGLGAFLKDGSGYNKSGFRTVQQNQKLQQEQSKKDPLPWLKLPQLDFVDVTGQEKPIPTRKSIAIIEEVKAGDVNDSVYQELELFRLQMNRELQEENWEEADRIRTKLERLMRENSIEYTTTTEEEKDAFQ</sequence>
<comment type="caution">
    <text evidence="2">The sequence shown here is derived from an EMBL/GenBank/DDBJ whole genome shotgun (WGS) entry which is preliminary data.</text>
</comment>
<keyword evidence="3" id="KW-1185">Reference proteome</keyword>